<reference evidence="1 2" key="1">
    <citation type="submission" date="2023-11" db="EMBL/GenBank/DDBJ databases">
        <title>Draft genome of Azohydromonas lata strain H1 (DSM1123), a polyhydroxyalkanoate producer.</title>
        <authorList>
            <person name="Traversa D."/>
            <person name="D'Addabbo P."/>
            <person name="Pazzani C."/>
            <person name="Manzari C."/>
            <person name="Chiara M."/>
            <person name="Scrascia M."/>
        </authorList>
    </citation>
    <scope>NUCLEOTIDE SEQUENCE [LARGE SCALE GENOMIC DNA]</scope>
    <source>
        <strain evidence="1 2">H1</strain>
    </source>
</reference>
<dbReference type="NCBIfam" id="NF010451">
    <property type="entry name" value="PRK13877.1"/>
    <property type="match status" value="1"/>
</dbReference>
<dbReference type="EMBL" id="JAXOJX010000041">
    <property type="protein sequence ID" value="MDZ5459300.1"/>
    <property type="molecule type" value="Genomic_DNA"/>
</dbReference>
<protein>
    <submittedName>
        <fullName evidence="1">Conjugal transfer transcriptional regulator TraJ</fullName>
    </submittedName>
</protein>
<dbReference type="InterPro" id="IPR053842">
    <property type="entry name" value="NikA-like"/>
</dbReference>
<keyword evidence="2" id="KW-1185">Reference proteome</keyword>
<dbReference type="Pfam" id="PF21983">
    <property type="entry name" value="NikA-like"/>
    <property type="match status" value="1"/>
</dbReference>
<dbReference type="RefSeq" id="WP_322467081.1">
    <property type="nucleotide sequence ID" value="NZ_JAXOJX010000041.1"/>
</dbReference>
<gene>
    <name evidence="1" type="primary">traJ</name>
    <name evidence="1" type="ORF">SM757_22235</name>
</gene>
<name>A0ABU5IK74_9BURK</name>
<evidence type="ECO:0000313" key="1">
    <source>
        <dbReference type="EMBL" id="MDZ5459300.1"/>
    </source>
</evidence>
<evidence type="ECO:0000313" key="2">
    <source>
        <dbReference type="Proteomes" id="UP001293718"/>
    </source>
</evidence>
<dbReference type="Proteomes" id="UP001293718">
    <property type="component" value="Unassembled WGS sequence"/>
</dbReference>
<sequence length="137" mass="15198">MDSRRTVTRKGSPPIKVYCLPEERARIEANAKQARLSVARYLREVGQGYKLDSRLDLESVRELAKVNGDLGRLGGLLKLWLVKDARTASFSEATIARLLERIEVQQQELGRLMGAIVRPRAAQAPSPHGPGVKPLNT</sequence>
<comment type="caution">
    <text evidence="1">The sequence shown here is derived from an EMBL/GenBank/DDBJ whole genome shotgun (WGS) entry which is preliminary data.</text>
</comment>
<organism evidence="1 2">
    <name type="scientific">Azohydromonas lata</name>
    <dbReference type="NCBI Taxonomy" id="45677"/>
    <lineage>
        <taxon>Bacteria</taxon>
        <taxon>Pseudomonadati</taxon>
        <taxon>Pseudomonadota</taxon>
        <taxon>Betaproteobacteria</taxon>
        <taxon>Burkholderiales</taxon>
        <taxon>Sphaerotilaceae</taxon>
        <taxon>Azohydromonas</taxon>
    </lineage>
</organism>
<proteinExistence type="predicted"/>
<accession>A0ABU5IK74</accession>